<evidence type="ECO:0000313" key="7">
    <source>
        <dbReference type="EMBL" id="EGC31749.1"/>
    </source>
</evidence>
<dbReference type="Pfam" id="PF23033">
    <property type="entry name" value="DUF7034"/>
    <property type="match status" value="1"/>
</dbReference>
<dbReference type="Pfam" id="PF25820">
    <property type="entry name" value="DUF7949"/>
    <property type="match status" value="1"/>
</dbReference>
<dbReference type="EMBL" id="GL871233">
    <property type="protein sequence ID" value="EGC31749.1"/>
    <property type="molecule type" value="Genomic_DNA"/>
</dbReference>
<dbReference type="PANTHER" id="PTHR31378">
    <property type="entry name" value="EGF-LIKE DOMAIN-CONTAINING PROTEIN-RELATED-RELATED"/>
    <property type="match status" value="1"/>
</dbReference>
<dbReference type="InterPro" id="IPR057709">
    <property type="entry name" value="DUF7949"/>
</dbReference>
<dbReference type="STRING" id="5786.F0ZWC9"/>
<evidence type="ECO:0000256" key="2">
    <source>
        <dbReference type="SAM" id="SignalP"/>
    </source>
</evidence>
<accession>F0ZWC9</accession>
<dbReference type="InParanoid" id="F0ZWC9"/>
<dbReference type="InterPro" id="IPR055462">
    <property type="entry name" value="DUF7034"/>
</dbReference>
<dbReference type="GeneID" id="10505470"/>
<gene>
    <name evidence="7" type="ORF">DICPUDRAFT_156353</name>
</gene>
<feature type="domain" description="DUF7035" evidence="5">
    <location>
        <begin position="621"/>
        <end position="760"/>
    </location>
</feature>
<evidence type="ECO:0000259" key="6">
    <source>
        <dbReference type="Pfam" id="PF25820"/>
    </source>
</evidence>
<keyword evidence="8" id="KW-1185">Reference proteome</keyword>
<feature type="signal peptide" evidence="2">
    <location>
        <begin position="1"/>
        <end position="20"/>
    </location>
</feature>
<feature type="domain" description="ComC supersandwich" evidence="3">
    <location>
        <begin position="1056"/>
        <end position="1250"/>
    </location>
</feature>
<proteinExistence type="predicted"/>
<dbReference type="PANTHER" id="PTHR31378:SF47">
    <property type="entry name" value="EGF-LIKE DOMAIN-CONTAINING PROTEIN-RELATED"/>
    <property type="match status" value="1"/>
</dbReference>
<feature type="domain" description="DUF7034" evidence="4">
    <location>
        <begin position="771"/>
        <end position="881"/>
    </location>
</feature>
<evidence type="ECO:0008006" key="9">
    <source>
        <dbReference type="Google" id="ProtNLM"/>
    </source>
</evidence>
<dbReference type="InterPro" id="IPR055463">
    <property type="entry name" value="DUF7035"/>
</dbReference>
<feature type="transmembrane region" description="Helical" evidence="1">
    <location>
        <begin position="1273"/>
        <end position="1296"/>
    </location>
</feature>
<feature type="chain" id="PRO_5003262016" description="EGF-like domain-containing protein" evidence="2">
    <location>
        <begin position="21"/>
        <end position="1335"/>
    </location>
</feature>
<keyword evidence="1" id="KW-1133">Transmembrane helix</keyword>
<feature type="domain" description="DUF7949" evidence="6">
    <location>
        <begin position="999"/>
        <end position="1029"/>
    </location>
</feature>
<keyword evidence="1" id="KW-0472">Membrane</keyword>
<dbReference type="Proteomes" id="UP000001064">
    <property type="component" value="Unassembled WGS sequence"/>
</dbReference>
<dbReference type="RefSeq" id="XP_003291729.1">
    <property type="nucleotide sequence ID" value="XM_003291681.1"/>
</dbReference>
<sequence length="1335" mass="150678">MKIILIFSFIFLNLIYICNNSLFVASQDIKLINGSTESNLVYTSSSTCILVVDIEIPPNSEIEVSPSGFALTPNQKEERLYRVNANNLPIGSGVISLTITPGPTIFEIGYSCKSIEFSKLQYKIISKLFYHHSSYKATFQIIGSIIPNIELSVIEYNCNGGTNCKLNKINDNTFDIVFFEIPKAYKNDWVLQLGLSNPYNLILESPYKGSGSLTYGSYTTPPKEFNCSSQTQLPVFYFEVGYEHQNFYIPPAFSFSYTQANDTDIVRKPKIQYIDGFDYFLFKTVERPNEDSFSLAYFLDSYSFEVSQTTQFVQNNLNNYITSFYLGSIKNQNMDFQMDSPYAITYSSPSSAFYNIKVSVPFYKGSNYPINFLSNDSLFIIVTGVPNIDWVTLDQSYFMLRVSVSDSNGLRLLRLTPNSYGNTMLAQGTLQNGIFEFKFSYLDSFIDFQSQSLILLVSNGIEEFEQSIQYNEVLKLSPFSRFLADPLLESLKGFDMLSNIKKISFLNNKMNVTNNDGWNLMFLEFKDGVQNYEPMLSVIKDVTEQSYFHKTFDSSDLNIQNYYGQWNRDYSLYIIEFFIPRNIIAGFLSYSLSITYNKYSIVYNQDLPSEYQLTIVSSKTDFQGPIIKNLIMKLLPGQDYDFIVWNITISDSINGFKDGYILVRSLNDYSKYNYTLSKDTIIVGDIYEGLHQIKVQVPATSCGQTPDSFNIFQIFEVFFRDSGDNLSHFKIQGKINKLAYTDPFSFNITLLYNLSYQYICTLKPTDDPISPSIMSLDVSAYSINVFSTNRKLQFNLHAECQSTINIYSPPTIYLSSFLNPNIIQVPLSLVNCTDPSNKVCFFTGIYEVSLGFGYPDGILYSLYGLSSGRGTMVGKTSGEIGKYIVTSNSTLTSPLITSTGKITSNGGSLRIDGIVLHNAKSVLVSYSDRSSQIIAPSKIFSTSLIIPNIKPTKSAFTIKITSSNGEQSNTFTVSPTISIDIPPNPQKPTVTCKKDSSGNICGGNTKGECINNQCICKSPWIGSDCSSKIIVIPKPEPSLEEPSTTILVDEEDDVLKSIISVVQLRELDYQSEPVKKYQFEIWHRTNLSSSAYQYISNITNNKINTIVNVTLQWFESAATINFANQVVEMNPSSLKYTITIGEYGFESTLNSLQLVMLSTVKSNIDDCSYKEFNNQTSDDYLRLKIRGKSLYGRFIKRAVLDETKIISISNQILDKDMDSADNENSLQSFIGINIPYFQFSAVIDPDYSVIVDHSANNDGDTFCSSGKKGLTSLNIVGITLGCFFFVVACGICYLYYRNKVQRRKEFLEKLKQSEMTMLELETNSNNTITIDLEKH</sequence>
<dbReference type="Pfam" id="PF22933">
    <property type="entry name" value="ComC_SSD"/>
    <property type="match status" value="1"/>
</dbReference>
<protein>
    <recommendedName>
        <fullName evidence="9">EGF-like domain-containing protein</fullName>
    </recommendedName>
</protein>
<evidence type="ECO:0000259" key="4">
    <source>
        <dbReference type="Pfam" id="PF23033"/>
    </source>
</evidence>
<evidence type="ECO:0000313" key="8">
    <source>
        <dbReference type="Proteomes" id="UP000001064"/>
    </source>
</evidence>
<reference evidence="8" key="1">
    <citation type="journal article" date="2011" name="Genome Biol.">
        <title>Comparative genomics of the social amoebae Dictyostelium discoideum and Dictyostelium purpureum.</title>
        <authorList>
            <consortium name="US DOE Joint Genome Institute (JGI-PGF)"/>
            <person name="Sucgang R."/>
            <person name="Kuo A."/>
            <person name="Tian X."/>
            <person name="Salerno W."/>
            <person name="Parikh A."/>
            <person name="Feasley C.L."/>
            <person name="Dalin E."/>
            <person name="Tu H."/>
            <person name="Huang E."/>
            <person name="Barry K."/>
            <person name="Lindquist E."/>
            <person name="Shapiro H."/>
            <person name="Bruce D."/>
            <person name="Schmutz J."/>
            <person name="Salamov A."/>
            <person name="Fey P."/>
            <person name="Gaudet P."/>
            <person name="Anjard C."/>
            <person name="Babu M.M."/>
            <person name="Basu S."/>
            <person name="Bushmanova Y."/>
            <person name="van der Wel H."/>
            <person name="Katoh-Kurasawa M."/>
            <person name="Dinh C."/>
            <person name="Coutinho P.M."/>
            <person name="Saito T."/>
            <person name="Elias M."/>
            <person name="Schaap P."/>
            <person name="Kay R.R."/>
            <person name="Henrissat B."/>
            <person name="Eichinger L."/>
            <person name="Rivero F."/>
            <person name="Putnam N.H."/>
            <person name="West C.M."/>
            <person name="Loomis W.F."/>
            <person name="Chisholm R.L."/>
            <person name="Shaulsky G."/>
            <person name="Strassmann J.E."/>
            <person name="Queller D.C."/>
            <person name="Kuspa A."/>
            <person name="Grigoriev I.V."/>
        </authorList>
    </citation>
    <scope>NUCLEOTIDE SEQUENCE [LARGE SCALE GENOMIC DNA]</scope>
    <source>
        <strain evidence="8">QSDP1</strain>
    </source>
</reference>
<keyword evidence="1" id="KW-0812">Transmembrane</keyword>
<dbReference type="KEGG" id="dpp:DICPUDRAFT_156353"/>
<keyword evidence="2" id="KW-0732">Signal</keyword>
<name>F0ZWC9_DICPU</name>
<organism evidence="7 8">
    <name type="scientific">Dictyostelium purpureum</name>
    <name type="common">Slime mold</name>
    <dbReference type="NCBI Taxonomy" id="5786"/>
    <lineage>
        <taxon>Eukaryota</taxon>
        <taxon>Amoebozoa</taxon>
        <taxon>Evosea</taxon>
        <taxon>Eumycetozoa</taxon>
        <taxon>Dictyostelia</taxon>
        <taxon>Dictyosteliales</taxon>
        <taxon>Dictyosteliaceae</taxon>
        <taxon>Dictyostelium</taxon>
    </lineage>
</organism>
<evidence type="ECO:0000259" key="3">
    <source>
        <dbReference type="Pfam" id="PF22933"/>
    </source>
</evidence>
<dbReference type="eggNOG" id="ENOG502SC7H">
    <property type="taxonomic scope" value="Eukaryota"/>
</dbReference>
<dbReference type="Pfam" id="PF23034">
    <property type="entry name" value="DUF7035"/>
    <property type="match status" value="1"/>
</dbReference>
<dbReference type="VEuPathDB" id="AmoebaDB:DICPUDRAFT_156353"/>
<dbReference type="OrthoDB" id="5951731at2759"/>
<evidence type="ECO:0000259" key="5">
    <source>
        <dbReference type="Pfam" id="PF23034"/>
    </source>
</evidence>
<dbReference type="Gene3D" id="2.10.25.10">
    <property type="entry name" value="Laminin"/>
    <property type="match status" value="1"/>
</dbReference>
<dbReference type="OMA" id="WNITISD"/>
<dbReference type="InterPro" id="IPR054484">
    <property type="entry name" value="ComC_SSD"/>
</dbReference>
<evidence type="ECO:0000256" key="1">
    <source>
        <dbReference type="SAM" id="Phobius"/>
    </source>
</evidence>